<dbReference type="EMBL" id="FXSZ01000002">
    <property type="protein sequence ID" value="SMO48032.1"/>
    <property type="molecule type" value="Genomic_DNA"/>
</dbReference>
<dbReference type="Gene3D" id="3.10.580.10">
    <property type="entry name" value="CBS-domain"/>
    <property type="match status" value="1"/>
</dbReference>
<dbReference type="InterPro" id="IPR035474">
    <property type="entry name" value="SIS_Kpsf"/>
</dbReference>
<evidence type="ECO:0000313" key="9">
    <source>
        <dbReference type="EMBL" id="SMO48032.1"/>
    </source>
</evidence>
<evidence type="ECO:0000256" key="1">
    <source>
        <dbReference type="ARBA" id="ARBA00008165"/>
    </source>
</evidence>
<evidence type="ECO:0000313" key="10">
    <source>
        <dbReference type="Proteomes" id="UP000315971"/>
    </source>
</evidence>
<feature type="binding site" evidence="5">
    <location>
        <position position="79"/>
    </location>
    <ligand>
        <name>substrate</name>
    </ligand>
</feature>
<reference evidence="9 10" key="1">
    <citation type="submission" date="2017-05" db="EMBL/GenBank/DDBJ databases">
        <authorList>
            <person name="Varghese N."/>
            <person name="Submissions S."/>
        </authorList>
    </citation>
    <scope>NUCLEOTIDE SEQUENCE [LARGE SCALE GENOMIC DNA]</scope>
    <source>
        <strain evidence="9 10">DSM 21342</strain>
    </source>
</reference>
<evidence type="ECO:0000259" key="8">
    <source>
        <dbReference type="PROSITE" id="PS51464"/>
    </source>
</evidence>
<keyword evidence="6" id="KW-0479">Metal-binding</keyword>
<dbReference type="Pfam" id="PF00571">
    <property type="entry name" value="CBS"/>
    <property type="match status" value="2"/>
</dbReference>
<dbReference type="PROSITE" id="PS51464">
    <property type="entry name" value="SIS"/>
    <property type="match status" value="1"/>
</dbReference>
<dbReference type="Gene3D" id="3.40.50.10490">
    <property type="entry name" value="Glucose-6-phosphate isomerase like protein, domain 1"/>
    <property type="match status" value="1"/>
</dbReference>
<protein>
    <submittedName>
        <fullName evidence="9">Arabinose-5-phosphate isomerase</fullName>
    </submittedName>
</protein>
<dbReference type="NCBIfam" id="TIGR00393">
    <property type="entry name" value="kpsF"/>
    <property type="match status" value="1"/>
</dbReference>
<accession>A0A521BLQ8</accession>
<dbReference type="InterPro" id="IPR050986">
    <property type="entry name" value="GutQ/KpsF_isomerases"/>
</dbReference>
<feature type="site" description="Catalytically relevant" evidence="7">
    <location>
        <position position="102"/>
    </location>
</feature>
<comment type="similarity">
    <text evidence="1 4">Belongs to the SIS family. GutQ/KpsF subfamily.</text>
</comment>
<dbReference type="PANTHER" id="PTHR42745">
    <property type="match status" value="1"/>
</dbReference>
<keyword evidence="9" id="KW-0413">Isomerase</keyword>
<evidence type="ECO:0000256" key="3">
    <source>
        <dbReference type="ARBA" id="ARBA00023122"/>
    </source>
</evidence>
<dbReference type="FunFam" id="3.40.50.10490:FF:000011">
    <property type="entry name" value="Arabinose 5-phosphate isomerase"/>
    <property type="match status" value="1"/>
</dbReference>
<evidence type="ECO:0000256" key="2">
    <source>
        <dbReference type="ARBA" id="ARBA00022737"/>
    </source>
</evidence>
<dbReference type="PIRSF" id="PIRSF004692">
    <property type="entry name" value="KdsD_KpsF"/>
    <property type="match status" value="1"/>
</dbReference>
<keyword evidence="3" id="KW-0129">CBS domain</keyword>
<dbReference type="RefSeq" id="WP_221929014.1">
    <property type="nucleotide sequence ID" value="NZ_FXSZ01000002.1"/>
</dbReference>
<sequence length="317" mass="34327">MQAIESAKRTLQIEAESLLKLQNYINNDFEASVSTILSSKGRVIITGIGKSAIIAQKIVATLNSTGTPSIFMHAADAIHGDLGMIQSNDVIICISKSGNTPEIKVLLPLLKQTNNILIGIVGDMKSYLATHSDYVLNTTVDVEACPNNLAPTSSTTAQLAMGDALAVCLLEQRNFTSEDFAKYHPGGALGKKLYLKVSDLAKNNEKPQVLLTDSIQKVILEISSKRLGTSAVIENGKLVGIITDGDLRRMMEKNENFSTLQAKDIMNATPKTIEAGEMAVNALAMLKEHNITQLIVTHKDTYFGVIHLHDLIKEGII</sequence>
<dbReference type="InterPro" id="IPR000644">
    <property type="entry name" value="CBS_dom"/>
</dbReference>
<gene>
    <name evidence="9" type="ORF">SAMN06265350_102312</name>
</gene>
<feature type="domain" description="SIS" evidence="8">
    <location>
        <begin position="33"/>
        <end position="175"/>
    </location>
</feature>
<dbReference type="InterPro" id="IPR004800">
    <property type="entry name" value="KdsD/KpsF-type"/>
</dbReference>
<dbReference type="CDD" id="cd04604">
    <property type="entry name" value="CBS_pair_SIS_assoc"/>
    <property type="match status" value="1"/>
</dbReference>
<dbReference type="GO" id="GO:0019146">
    <property type="term" value="F:arabinose-5-phosphate isomerase activity"/>
    <property type="evidence" value="ECO:0007669"/>
    <property type="project" value="UniProtKB-ARBA"/>
</dbReference>
<feature type="site" description="Catalytically relevant" evidence="7">
    <location>
        <position position="184"/>
    </location>
</feature>
<dbReference type="GO" id="GO:0005975">
    <property type="term" value="P:carbohydrate metabolic process"/>
    <property type="evidence" value="ECO:0007669"/>
    <property type="project" value="InterPro"/>
</dbReference>
<dbReference type="InterPro" id="IPR001347">
    <property type="entry name" value="SIS_dom"/>
</dbReference>
<dbReference type="PANTHER" id="PTHR42745:SF1">
    <property type="entry name" value="ARABINOSE 5-PHOSPHATE ISOMERASE KDSD"/>
    <property type="match status" value="1"/>
</dbReference>
<proteinExistence type="inferred from homology"/>
<dbReference type="InterPro" id="IPR046348">
    <property type="entry name" value="SIS_dom_sf"/>
</dbReference>
<dbReference type="GO" id="GO:1901135">
    <property type="term" value="P:carbohydrate derivative metabolic process"/>
    <property type="evidence" value="ECO:0007669"/>
    <property type="project" value="InterPro"/>
</dbReference>
<feature type="site" description="Catalytically relevant" evidence="7">
    <location>
        <position position="143"/>
    </location>
</feature>
<keyword evidence="10" id="KW-1185">Reference proteome</keyword>
<feature type="binding site" evidence="5">
    <location>
        <position position="73"/>
    </location>
    <ligand>
        <name>substrate</name>
    </ligand>
</feature>
<feature type="binding site" evidence="6">
    <location>
        <position position="73"/>
    </location>
    <ligand>
        <name>Zn(2+)</name>
        <dbReference type="ChEBI" id="CHEBI:29105"/>
    </ligand>
</feature>
<dbReference type="SUPFAM" id="SSF53697">
    <property type="entry name" value="SIS domain"/>
    <property type="match status" value="1"/>
</dbReference>
<dbReference type="Pfam" id="PF01380">
    <property type="entry name" value="SIS"/>
    <property type="match status" value="1"/>
</dbReference>
<dbReference type="GO" id="GO:0097367">
    <property type="term" value="F:carbohydrate derivative binding"/>
    <property type="evidence" value="ECO:0007669"/>
    <property type="project" value="InterPro"/>
</dbReference>
<dbReference type="InterPro" id="IPR046342">
    <property type="entry name" value="CBS_dom_sf"/>
</dbReference>
<evidence type="ECO:0000256" key="6">
    <source>
        <dbReference type="PIRSR" id="PIRSR004692-2"/>
    </source>
</evidence>
<name>A0A521BLQ8_9SPHI</name>
<evidence type="ECO:0000256" key="5">
    <source>
        <dbReference type="PIRSR" id="PIRSR004692-1"/>
    </source>
</evidence>
<dbReference type="Proteomes" id="UP000315971">
    <property type="component" value="Unassembled WGS sequence"/>
</dbReference>
<keyword evidence="6" id="KW-0862">Zinc</keyword>
<feature type="site" description="Catalytically relevant" evidence="7">
    <location>
        <position position="50"/>
    </location>
</feature>
<dbReference type="CDD" id="cd05014">
    <property type="entry name" value="SIS_Kpsf"/>
    <property type="match status" value="1"/>
</dbReference>
<organism evidence="9 10">
    <name type="scientific">Solitalea koreensis</name>
    <dbReference type="NCBI Taxonomy" id="543615"/>
    <lineage>
        <taxon>Bacteria</taxon>
        <taxon>Pseudomonadati</taxon>
        <taxon>Bacteroidota</taxon>
        <taxon>Sphingobacteriia</taxon>
        <taxon>Sphingobacteriales</taxon>
        <taxon>Sphingobacteriaceae</taxon>
        <taxon>Solitalea</taxon>
    </lineage>
</organism>
<feature type="binding site" evidence="5">
    <location>
        <position position="264"/>
    </location>
    <ligand>
        <name>substrate</name>
    </ligand>
</feature>
<feature type="binding site" evidence="5">
    <location>
        <position position="212"/>
    </location>
    <ligand>
        <name>substrate</name>
    </ligand>
</feature>
<evidence type="ECO:0000256" key="7">
    <source>
        <dbReference type="PIRSR" id="PIRSR004692-3"/>
    </source>
</evidence>
<dbReference type="GO" id="GO:0046872">
    <property type="term" value="F:metal ion binding"/>
    <property type="evidence" value="ECO:0007669"/>
    <property type="project" value="UniProtKB-KW"/>
</dbReference>
<keyword evidence="2" id="KW-0677">Repeat</keyword>
<evidence type="ECO:0000256" key="4">
    <source>
        <dbReference type="PIRNR" id="PIRNR004692"/>
    </source>
</evidence>
<dbReference type="AlphaFoldDB" id="A0A521BLQ8"/>